<dbReference type="Gene3D" id="3.40.50.620">
    <property type="entry name" value="HUPs"/>
    <property type="match status" value="2"/>
</dbReference>
<dbReference type="RefSeq" id="WP_147647786.1">
    <property type="nucleotide sequence ID" value="NZ_CP042806.1"/>
</dbReference>
<dbReference type="KEGG" id="talb:FTW19_11660"/>
<protein>
    <submittedName>
        <fullName evidence="3">Universal stress protein</fullName>
    </submittedName>
</protein>
<dbReference type="Proteomes" id="UP000321820">
    <property type="component" value="Chromosome"/>
</dbReference>
<feature type="domain" description="UspA" evidence="2">
    <location>
        <begin position="21"/>
        <end position="157"/>
    </location>
</feature>
<dbReference type="OrthoDB" id="113367at2"/>
<accession>A0A5B9EEW5</accession>
<gene>
    <name evidence="3" type="ORF">FTW19_11660</name>
</gene>
<feature type="domain" description="UspA" evidence="2">
    <location>
        <begin position="169"/>
        <end position="301"/>
    </location>
</feature>
<keyword evidence="4" id="KW-1185">Reference proteome</keyword>
<evidence type="ECO:0000313" key="3">
    <source>
        <dbReference type="EMBL" id="QEE28596.1"/>
    </source>
</evidence>
<dbReference type="PRINTS" id="PR01438">
    <property type="entry name" value="UNVRSLSTRESS"/>
</dbReference>
<dbReference type="PANTHER" id="PTHR46268:SF6">
    <property type="entry name" value="UNIVERSAL STRESS PROTEIN UP12"/>
    <property type="match status" value="1"/>
</dbReference>
<sequence>MTISGSQKPSGNHLTASPISFERILVGTDFSEPAQLAFDIALEFAEQFGSHLSIAHAISLMLPSMASAGIVPEAVDALVQSAKEELDKVIRLHRTNVASIEKVVAFGGAEEVLLGTVREKKIDLLVLGTHASLGIARIALGSVAESVMRHVPCPVLIAGPRCQRTSNLFRSILFATDLTTTGTRAARYAAALAEQFQSLLTMFHAMEKKESVAGGRREECENASRLQLEFLLPEAADLWCRPHMELAYGDPAEEILAMENNCDATLIVTGTGHHRALADHSPHSTLSKVLHVAKCPVLAVPDISARG</sequence>
<name>A0A5B9EEW5_9BACT</name>
<comment type="similarity">
    <text evidence="1">Belongs to the universal stress protein A family.</text>
</comment>
<evidence type="ECO:0000256" key="1">
    <source>
        <dbReference type="ARBA" id="ARBA00008791"/>
    </source>
</evidence>
<reference evidence="3 4" key="1">
    <citation type="submission" date="2019-08" db="EMBL/GenBank/DDBJ databases">
        <title>Complete genome sequence of Terriglobus albidus strain ORNL.</title>
        <authorList>
            <person name="Podar M."/>
        </authorList>
    </citation>
    <scope>NUCLEOTIDE SEQUENCE [LARGE SCALE GENOMIC DNA]</scope>
    <source>
        <strain evidence="3 4">ORNL</strain>
    </source>
</reference>
<dbReference type="CDD" id="cd00293">
    <property type="entry name" value="USP-like"/>
    <property type="match status" value="2"/>
</dbReference>
<dbReference type="EMBL" id="CP042806">
    <property type="protein sequence ID" value="QEE28596.1"/>
    <property type="molecule type" value="Genomic_DNA"/>
</dbReference>
<dbReference type="Pfam" id="PF00582">
    <property type="entry name" value="Usp"/>
    <property type="match status" value="2"/>
</dbReference>
<dbReference type="InterPro" id="IPR006015">
    <property type="entry name" value="Universal_stress_UspA"/>
</dbReference>
<dbReference type="PANTHER" id="PTHR46268">
    <property type="entry name" value="STRESS RESPONSE PROTEIN NHAX"/>
    <property type="match status" value="1"/>
</dbReference>
<dbReference type="AlphaFoldDB" id="A0A5B9EEW5"/>
<dbReference type="InterPro" id="IPR014729">
    <property type="entry name" value="Rossmann-like_a/b/a_fold"/>
</dbReference>
<organism evidence="3 4">
    <name type="scientific">Terriglobus albidus</name>
    <dbReference type="NCBI Taxonomy" id="1592106"/>
    <lineage>
        <taxon>Bacteria</taxon>
        <taxon>Pseudomonadati</taxon>
        <taxon>Acidobacteriota</taxon>
        <taxon>Terriglobia</taxon>
        <taxon>Terriglobales</taxon>
        <taxon>Acidobacteriaceae</taxon>
        <taxon>Terriglobus</taxon>
    </lineage>
</organism>
<evidence type="ECO:0000313" key="4">
    <source>
        <dbReference type="Proteomes" id="UP000321820"/>
    </source>
</evidence>
<evidence type="ECO:0000259" key="2">
    <source>
        <dbReference type="Pfam" id="PF00582"/>
    </source>
</evidence>
<dbReference type="InterPro" id="IPR006016">
    <property type="entry name" value="UspA"/>
</dbReference>
<proteinExistence type="inferred from homology"/>
<dbReference type="SUPFAM" id="SSF52402">
    <property type="entry name" value="Adenine nucleotide alpha hydrolases-like"/>
    <property type="match status" value="2"/>
</dbReference>